<evidence type="ECO:0000256" key="10">
    <source>
        <dbReference type="RuleBase" id="RU361131"/>
    </source>
</evidence>
<dbReference type="InterPro" id="IPR010058">
    <property type="entry name" value="Uridine_phosphorylase"/>
</dbReference>
<comment type="pathway">
    <text evidence="2 10">Pyrimidine metabolism; UMP biosynthesis via salvage pathway; uracil from uridine (phosphorylase route): step 1/1.</text>
</comment>
<evidence type="ECO:0000256" key="9">
    <source>
        <dbReference type="ARBA" id="ARBA00048447"/>
    </source>
</evidence>
<dbReference type="Gene3D" id="3.40.50.1580">
    <property type="entry name" value="Nucleoside phosphorylase domain"/>
    <property type="match status" value="1"/>
</dbReference>
<evidence type="ECO:0000256" key="3">
    <source>
        <dbReference type="ARBA" id="ARBA00010456"/>
    </source>
</evidence>
<evidence type="ECO:0000256" key="2">
    <source>
        <dbReference type="ARBA" id="ARBA00004825"/>
    </source>
</evidence>
<reference evidence="12" key="2">
    <citation type="journal article" date="2021" name="PeerJ">
        <title>Extensive microbial diversity within the chicken gut microbiome revealed by metagenomics and culture.</title>
        <authorList>
            <person name="Gilroy R."/>
            <person name="Ravi A."/>
            <person name="Getino M."/>
            <person name="Pursley I."/>
            <person name="Horton D.L."/>
            <person name="Alikhan N.F."/>
            <person name="Baker D."/>
            <person name="Gharbi K."/>
            <person name="Hall N."/>
            <person name="Watson M."/>
            <person name="Adriaenssens E.M."/>
            <person name="Foster-Nyarko E."/>
            <person name="Jarju S."/>
            <person name="Secka A."/>
            <person name="Antonio M."/>
            <person name="Oren A."/>
            <person name="Chaudhuri R.R."/>
            <person name="La Ragione R."/>
            <person name="Hildebrand F."/>
            <person name="Pallen M.J."/>
        </authorList>
    </citation>
    <scope>NUCLEOTIDE SEQUENCE</scope>
    <source>
        <strain evidence="12">4920</strain>
    </source>
</reference>
<comment type="function">
    <text evidence="10">Catalyzes the reversible phosphorylytic cleavage of uridine to uracil and ribose-1-phosphate.</text>
</comment>
<dbReference type="InterPro" id="IPR018016">
    <property type="entry name" value="Nucleoside_phosphorylase_CS"/>
</dbReference>
<dbReference type="EC" id="2.4.2.3" evidence="4 10"/>
<dbReference type="EMBL" id="DVOF01000166">
    <property type="protein sequence ID" value="HIV03050.1"/>
    <property type="molecule type" value="Genomic_DNA"/>
</dbReference>
<accession>A0A9D1NHL9</accession>
<comment type="similarity">
    <text evidence="3 10">Belongs to the PNP/UDP phosphorylase family.</text>
</comment>
<evidence type="ECO:0000256" key="7">
    <source>
        <dbReference type="ARBA" id="ARBA00022676"/>
    </source>
</evidence>
<dbReference type="AlphaFoldDB" id="A0A9D1NHL9"/>
<dbReference type="PANTHER" id="PTHR43691">
    <property type="entry name" value="URIDINE PHOSPHORYLASE"/>
    <property type="match status" value="1"/>
</dbReference>
<keyword evidence="8 10" id="KW-0808">Transferase</keyword>
<comment type="subcellular location">
    <subcellularLocation>
        <location evidence="1">Cytoplasm</location>
    </subcellularLocation>
</comment>
<dbReference type="PANTHER" id="PTHR43691:SF13">
    <property type="entry name" value="URIDINE PHOSPHORYLASE"/>
    <property type="match status" value="1"/>
</dbReference>
<evidence type="ECO:0000256" key="4">
    <source>
        <dbReference type="ARBA" id="ARBA00011888"/>
    </source>
</evidence>
<keyword evidence="6" id="KW-0963">Cytoplasm</keyword>
<evidence type="ECO:0000256" key="1">
    <source>
        <dbReference type="ARBA" id="ARBA00004496"/>
    </source>
</evidence>
<dbReference type="GO" id="GO:0004850">
    <property type="term" value="F:uridine phosphorylase activity"/>
    <property type="evidence" value="ECO:0007669"/>
    <property type="project" value="UniProtKB-EC"/>
</dbReference>
<evidence type="ECO:0000313" key="13">
    <source>
        <dbReference type="Proteomes" id="UP000886743"/>
    </source>
</evidence>
<proteinExistence type="inferred from homology"/>
<dbReference type="NCBIfam" id="TIGR01718">
    <property type="entry name" value="Uridine-psphlse"/>
    <property type="match status" value="1"/>
</dbReference>
<dbReference type="InterPro" id="IPR035994">
    <property type="entry name" value="Nucleoside_phosphorylase_sf"/>
</dbReference>
<dbReference type="Pfam" id="PF01048">
    <property type="entry name" value="PNP_UDP_1"/>
    <property type="match status" value="1"/>
</dbReference>
<protein>
    <recommendedName>
        <fullName evidence="5 10">Uridine phosphorylase</fullName>
        <ecNumber evidence="4 10">2.4.2.3</ecNumber>
    </recommendedName>
</protein>
<organism evidence="12 13">
    <name type="scientific">Candidatus Aphodoplasma excrementigallinarum</name>
    <dbReference type="NCBI Taxonomy" id="2840673"/>
    <lineage>
        <taxon>Bacteria</taxon>
        <taxon>Bacillati</taxon>
        <taxon>Bacillota</taxon>
        <taxon>Clostridia</taxon>
        <taxon>Eubacteriales</taxon>
        <taxon>Candidatus Aphodoplasma</taxon>
    </lineage>
</organism>
<feature type="domain" description="Nucleoside phosphorylase" evidence="11">
    <location>
        <begin position="22"/>
        <end position="223"/>
    </location>
</feature>
<evidence type="ECO:0000256" key="5">
    <source>
        <dbReference type="ARBA" id="ARBA00021980"/>
    </source>
</evidence>
<dbReference type="CDD" id="cd17767">
    <property type="entry name" value="UP_EcUdp-like"/>
    <property type="match status" value="1"/>
</dbReference>
<evidence type="ECO:0000256" key="6">
    <source>
        <dbReference type="ARBA" id="ARBA00022490"/>
    </source>
</evidence>
<evidence type="ECO:0000256" key="8">
    <source>
        <dbReference type="ARBA" id="ARBA00022679"/>
    </source>
</evidence>
<dbReference type="InterPro" id="IPR000845">
    <property type="entry name" value="Nucleoside_phosphorylase_d"/>
</dbReference>
<sequence>MAGILDGERQFHLQITQDDIGKYVILPGDPGRVPKIAARFDGARQVAQNREYNVYTGTLDGERVSAVSTGIGGPSAAIALEELVRCGAHTFIRVGTSGGIDTKVCGGDLILASAAVRGDGTSKEYLPPDYPAVADFEVLSALRNAAAALCDGTPGNAYHIGVVQSKDSFYGETNPESMPIAEYLHARWESYVRCGCLTSEMECATLFSVGAARRVRVGGVITALWNVERTKAGMDDAVCTDTSKAIACAVGALRELIASDRQNGYPGR</sequence>
<keyword evidence="7 10" id="KW-0328">Glycosyltransferase</keyword>
<dbReference type="Proteomes" id="UP000886743">
    <property type="component" value="Unassembled WGS sequence"/>
</dbReference>
<dbReference type="GO" id="GO:0005829">
    <property type="term" value="C:cytosol"/>
    <property type="evidence" value="ECO:0007669"/>
    <property type="project" value="TreeGrafter"/>
</dbReference>
<comment type="caution">
    <text evidence="12">The sequence shown here is derived from an EMBL/GenBank/DDBJ whole genome shotgun (WGS) entry which is preliminary data.</text>
</comment>
<reference evidence="12" key="1">
    <citation type="submission" date="2020-10" db="EMBL/GenBank/DDBJ databases">
        <authorList>
            <person name="Gilroy R."/>
        </authorList>
    </citation>
    <scope>NUCLEOTIDE SEQUENCE</scope>
    <source>
        <strain evidence="12">4920</strain>
    </source>
</reference>
<dbReference type="SUPFAM" id="SSF53167">
    <property type="entry name" value="Purine and uridine phosphorylases"/>
    <property type="match status" value="1"/>
</dbReference>
<evidence type="ECO:0000313" key="12">
    <source>
        <dbReference type="EMBL" id="HIV03050.1"/>
    </source>
</evidence>
<evidence type="ECO:0000259" key="11">
    <source>
        <dbReference type="Pfam" id="PF01048"/>
    </source>
</evidence>
<gene>
    <name evidence="12" type="primary">udp</name>
    <name evidence="12" type="ORF">IAC74_05695</name>
</gene>
<name>A0A9D1NHL9_9FIRM</name>
<dbReference type="GO" id="GO:0009164">
    <property type="term" value="P:nucleoside catabolic process"/>
    <property type="evidence" value="ECO:0007669"/>
    <property type="project" value="UniProtKB-ARBA"/>
</dbReference>
<dbReference type="GO" id="GO:0009166">
    <property type="term" value="P:nucleotide catabolic process"/>
    <property type="evidence" value="ECO:0007669"/>
    <property type="project" value="InterPro"/>
</dbReference>
<comment type="catalytic activity">
    <reaction evidence="9 10">
        <text>uridine + phosphate = alpha-D-ribose 1-phosphate + uracil</text>
        <dbReference type="Rhea" id="RHEA:24388"/>
        <dbReference type="ChEBI" id="CHEBI:16704"/>
        <dbReference type="ChEBI" id="CHEBI:17568"/>
        <dbReference type="ChEBI" id="CHEBI:43474"/>
        <dbReference type="ChEBI" id="CHEBI:57720"/>
        <dbReference type="EC" id="2.4.2.3"/>
    </reaction>
</comment>
<dbReference type="PROSITE" id="PS01232">
    <property type="entry name" value="PNP_UDP_1"/>
    <property type="match status" value="1"/>
</dbReference>